<comment type="subunit">
    <text evidence="4">Homododecamer.</text>
</comment>
<name>A0ABT6XEU5_9GAMM</name>
<proteinExistence type="inferred from homology"/>
<evidence type="ECO:0000256" key="3">
    <source>
        <dbReference type="ARBA" id="ARBA00011037"/>
    </source>
</evidence>
<evidence type="ECO:0000256" key="2">
    <source>
        <dbReference type="ARBA" id="ARBA00004902"/>
    </source>
</evidence>
<dbReference type="SUPFAM" id="SSF52304">
    <property type="entry name" value="Type II 3-dehydroquinate dehydratase"/>
    <property type="match status" value="1"/>
</dbReference>
<comment type="catalytic activity">
    <reaction evidence="1">
        <text>3-dehydroquinate = 3-dehydroshikimate + H2O</text>
        <dbReference type="Rhea" id="RHEA:21096"/>
        <dbReference type="ChEBI" id="CHEBI:15377"/>
        <dbReference type="ChEBI" id="CHEBI:16630"/>
        <dbReference type="ChEBI" id="CHEBI:32364"/>
        <dbReference type="EC" id="4.2.1.10"/>
    </reaction>
</comment>
<protein>
    <recommendedName>
        <fullName evidence="5">3-dehydroquinate dehydratase</fullName>
        <ecNumber evidence="5">4.2.1.10</ecNumber>
    </recommendedName>
</protein>
<gene>
    <name evidence="7" type="ORF">QLQ15_05675</name>
</gene>
<dbReference type="EMBL" id="JASGBI010000001">
    <property type="protein sequence ID" value="MDI9238400.1"/>
    <property type="molecule type" value="Genomic_DNA"/>
</dbReference>
<dbReference type="Proteomes" id="UP001321580">
    <property type="component" value="Unassembled WGS sequence"/>
</dbReference>
<reference evidence="7 8" key="1">
    <citation type="submission" date="2023-05" db="EMBL/GenBank/DDBJ databases">
        <title>Lysobacter sp. strain LF1 Genome sequencing and assembly.</title>
        <authorList>
            <person name="Jung Y."/>
        </authorList>
    </citation>
    <scope>NUCLEOTIDE SEQUENCE [LARGE SCALE GENOMIC DNA]</scope>
    <source>
        <strain evidence="7 8">LF1</strain>
    </source>
</reference>
<dbReference type="InterPro" id="IPR036441">
    <property type="entry name" value="DHquinase_II_sf"/>
</dbReference>
<evidence type="ECO:0000256" key="6">
    <source>
        <dbReference type="ARBA" id="ARBA00023239"/>
    </source>
</evidence>
<sequence length="156" mass="16625">MRVLFLQGPGAASTHLDGQTAAGLWRAAQLCGHCLSYRASPSLGALVDSLRGRTCETSDLVLLNPGELDLAPDGALRSLRDALDHLTVPYVEIHERSGQLLDLDLRSSRQPLATIAISGDFGSGCRIAMSVAIRHLALIGRRDVSTDGATPDSMHR</sequence>
<keyword evidence="8" id="KW-1185">Reference proteome</keyword>
<evidence type="ECO:0000313" key="8">
    <source>
        <dbReference type="Proteomes" id="UP001321580"/>
    </source>
</evidence>
<comment type="pathway">
    <text evidence="2">Metabolic intermediate biosynthesis; chorismate biosynthesis; chorismate from D-erythrose 4-phosphate and phosphoenolpyruvate: step 3/7.</text>
</comment>
<evidence type="ECO:0000256" key="1">
    <source>
        <dbReference type="ARBA" id="ARBA00001864"/>
    </source>
</evidence>
<dbReference type="RefSeq" id="WP_283211861.1">
    <property type="nucleotide sequence ID" value="NZ_JASGBI010000001.1"/>
</dbReference>
<dbReference type="Gene3D" id="3.40.50.9100">
    <property type="entry name" value="Dehydroquinase, class II"/>
    <property type="match status" value="1"/>
</dbReference>
<keyword evidence="6" id="KW-0456">Lyase</keyword>
<accession>A0ABT6XEU5</accession>
<evidence type="ECO:0000256" key="5">
    <source>
        <dbReference type="ARBA" id="ARBA00012060"/>
    </source>
</evidence>
<evidence type="ECO:0000313" key="7">
    <source>
        <dbReference type="EMBL" id="MDI9238400.1"/>
    </source>
</evidence>
<organism evidence="7 8">
    <name type="scientific">Lysobacter stagni</name>
    <dbReference type="NCBI Taxonomy" id="3045172"/>
    <lineage>
        <taxon>Bacteria</taxon>
        <taxon>Pseudomonadati</taxon>
        <taxon>Pseudomonadota</taxon>
        <taxon>Gammaproteobacteria</taxon>
        <taxon>Lysobacterales</taxon>
        <taxon>Lysobacteraceae</taxon>
        <taxon>Lysobacter</taxon>
    </lineage>
</organism>
<comment type="caution">
    <text evidence="7">The sequence shown here is derived from an EMBL/GenBank/DDBJ whole genome shotgun (WGS) entry which is preliminary data.</text>
</comment>
<comment type="similarity">
    <text evidence="3">Belongs to the type-II 3-dehydroquinase family.</text>
</comment>
<evidence type="ECO:0000256" key="4">
    <source>
        <dbReference type="ARBA" id="ARBA00011193"/>
    </source>
</evidence>
<dbReference type="EC" id="4.2.1.10" evidence="5"/>